<dbReference type="Proteomes" id="UP000318590">
    <property type="component" value="Unassembled WGS sequence"/>
</dbReference>
<evidence type="ECO:0000313" key="2">
    <source>
        <dbReference type="EMBL" id="TRD15409.1"/>
    </source>
</evidence>
<proteinExistence type="predicted"/>
<accession>A0A547PMN4</accession>
<dbReference type="OrthoDB" id="7834608at2"/>
<dbReference type="PROSITE" id="PS51257">
    <property type="entry name" value="PROKAR_LIPOPROTEIN"/>
    <property type="match status" value="1"/>
</dbReference>
<evidence type="ECO:0008006" key="4">
    <source>
        <dbReference type="Google" id="ProtNLM"/>
    </source>
</evidence>
<sequence>MLRLLSVLVVALTLAACGGTPVTETPEPLGDFRLGFNIVQTGGMEKGPFSRELPDETIRLAVRDAVEARLGRYDGDGLYDIGIAIGGYVLAQPGLPVVYTPKSAIVLEVNVYENATQTRLNPETKRIIAMEEAKNYTPLIGSGLVRDGNAQLQSLSRSAAVQIENWLRSNPGWFTPRPGRTRAEISRDELRQRGEAAIRKGN</sequence>
<comment type="caution">
    <text evidence="2">The sequence shown here is derived from an EMBL/GenBank/DDBJ whole genome shotgun (WGS) entry which is preliminary data.</text>
</comment>
<protein>
    <recommendedName>
        <fullName evidence="4">DUF4136 domain-containing protein</fullName>
    </recommendedName>
</protein>
<name>A0A547PMN4_9RHOB</name>
<dbReference type="RefSeq" id="WP_142835900.1">
    <property type="nucleotide sequence ID" value="NZ_VFSV01000044.1"/>
</dbReference>
<feature type="signal peptide" evidence="1">
    <location>
        <begin position="1"/>
        <end position="15"/>
    </location>
</feature>
<keyword evidence="1" id="KW-0732">Signal</keyword>
<feature type="chain" id="PRO_5022067525" description="DUF4136 domain-containing protein" evidence="1">
    <location>
        <begin position="16"/>
        <end position="202"/>
    </location>
</feature>
<gene>
    <name evidence="2" type="ORF">FEV53_16640</name>
</gene>
<dbReference type="AlphaFoldDB" id="A0A547PMN4"/>
<reference evidence="2 3" key="1">
    <citation type="submission" date="2019-06" db="EMBL/GenBank/DDBJ databases">
        <title>Paenimaribius caenipelagi gen. nov., sp. nov., isolated from a tidal flat.</title>
        <authorList>
            <person name="Yoon J.-H."/>
        </authorList>
    </citation>
    <scope>NUCLEOTIDE SEQUENCE [LARGE SCALE GENOMIC DNA]</scope>
    <source>
        <strain evidence="2 3">JBTF-M29</strain>
    </source>
</reference>
<evidence type="ECO:0000313" key="3">
    <source>
        <dbReference type="Proteomes" id="UP000318590"/>
    </source>
</evidence>
<keyword evidence="3" id="KW-1185">Reference proteome</keyword>
<evidence type="ECO:0000256" key="1">
    <source>
        <dbReference type="SAM" id="SignalP"/>
    </source>
</evidence>
<dbReference type="EMBL" id="VFSV01000044">
    <property type="protein sequence ID" value="TRD15409.1"/>
    <property type="molecule type" value="Genomic_DNA"/>
</dbReference>
<organism evidence="2 3">
    <name type="scientific">Palleronia caenipelagi</name>
    <dbReference type="NCBI Taxonomy" id="2489174"/>
    <lineage>
        <taxon>Bacteria</taxon>
        <taxon>Pseudomonadati</taxon>
        <taxon>Pseudomonadota</taxon>
        <taxon>Alphaproteobacteria</taxon>
        <taxon>Rhodobacterales</taxon>
        <taxon>Roseobacteraceae</taxon>
        <taxon>Palleronia</taxon>
    </lineage>
</organism>